<dbReference type="Pfam" id="PF03406">
    <property type="entry name" value="Phage_fiber_2"/>
    <property type="match status" value="1"/>
</dbReference>
<evidence type="ECO:0000256" key="2">
    <source>
        <dbReference type="ARBA" id="ARBA00022581"/>
    </source>
</evidence>
<dbReference type="AlphaFoldDB" id="A0A7X2YYG9"/>
<dbReference type="PANTHER" id="PTHR35191:SF1">
    <property type="entry name" value="PROPHAGE SIDE TAIL FIBER PROTEIN HOMOLOG STFQ-RELATED"/>
    <property type="match status" value="1"/>
</dbReference>
<protein>
    <recommendedName>
        <fullName evidence="5">Tail fiber protein</fullName>
    </recommendedName>
</protein>
<accession>A0A7X2YYG9</accession>
<sequence length="401" mass="42815">MAKTDWSLNDTVQPQDMNAIGEEINQLRQDVDHIEIPPASVTEAGIVKLSSATNSTSETLAATPRAVKSAYDAATAAQTTANAANTAAATAQSRADSAFQLGNERKAEVVAALVAKGISASTSESWDTLITKLNSIVKATGNAVAADVLSGKTFSNVSANNLTGSMPNWGAGGTVTPGTTNQTKAAGYYSSPITILGEPNLKSEYIKNGISMFGVAGSYTMPNAVVDLNYPMPELYYYMRDITVPRIDDRLILTIPAGVTKLSFLASSPYLGSDELISSTYVYSATSNSTKGAGDFSLSLKDRNNNYCTIYRVSDNRGAYITHYIYAFVVDLKRTLTSSVVANVEREFPRSQAISRISIPEGFDNTGEMSLVFKSDLRYNLGDATIGITRRAALRGTLLYA</sequence>
<dbReference type="OrthoDB" id="2612076at2"/>
<organism evidence="3 4">
    <name type="scientific">Paenibacillus woosongensis</name>
    <dbReference type="NCBI Taxonomy" id="307580"/>
    <lineage>
        <taxon>Bacteria</taxon>
        <taxon>Bacillati</taxon>
        <taxon>Bacillota</taxon>
        <taxon>Bacilli</taxon>
        <taxon>Bacillales</taxon>
        <taxon>Paenibacillaceae</taxon>
        <taxon>Paenibacillus</taxon>
    </lineage>
</organism>
<dbReference type="GO" id="GO:0046718">
    <property type="term" value="P:symbiont entry into host cell"/>
    <property type="evidence" value="ECO:0007669"/>
    <property type="project" value="InterPro"/>
</dbReference>
<dbReference type="InterPro" id="IPR051934">
    <property type="entry name" value="Phage_Tail_Fiber_Structural"/>
</dbReference>
<comment type="caution">
    <text evidence="3">The sequence shown here is derived from an EMBL/GenBank/DDBJ whole genome shotgun (WGS) entry which is preliminary data.</text>
</comment>
<dbReference type="PANTHER" id="PTHR35191">
    <property type="entry name" value="PROPHAGE SIDE TAIL FIBER PROTEIN HOMOLOG STFQ-RELATED"/>
    <property type="match status" value="1"/>
</dbReference>
<gene>
    <name evidence="3" type="ORF">GNP95_04540</name>
</gene>
<dbReference type="GO" id="GO:0019062">
    <property type="term" value="P:virion attachment to host cell"/>
    <property type="evidence" value="ECO:0007669"/>
    <property type="project" value="InterPro"/>
</dbReference>
<keyword evidence="2" id="KW-0945">Host-virus interaction</keyword>
<evidence type="ECO:0000313" key="4">
    <source>
        <dbReference type="Proteomes" id="UP000447876"/>
    </source>
</evidence>
<dbReference type="EMBL" id="WNZW01000001">
    <property type="protein sequence ID" value="MUG44267.1"/>
    <property type="molecule type" value="Genomic_DNA"/>
</dbReference>
<comment type="subcellular location">
    <subcellularLocation>
        <location evidence="1">Virion</location>
    </subcellularLocation>
</comment>
<evidence type="ECO:0000256" key="1">
    <source>
        <dbReference type="ARBA" id="ARBA00004328"/>
    </source>
</evidence>
<proteinExistence type="predicted"/>
<dbReference type="Proteomes" id="UP000447876">
    <property type="component" value="Unassembled WGS sequence"/>
</dbReference>
<reference evidence="3 4" key="1">
    <citation type="submission" date="2019-11" db="EMBL/GenBank/DDBJ databases">
        <title>Draft genome sequences of five Paenibacillus species of dairy origin.</title>
        <authorList>
            <person name="Olajide A.M."/>
            <person name="Chen S."/>
            <person name="Lapointe G."/>
        </authorList>
    </citation>
    <scope>NUCLEOTIDE SEQUENCE [LARGE SCALE GENOMIC DNA]</scope>
    <source>
        <strain evidence="3 4">12CR55</strain>
    </source>
</reference>
<dbReference type="InterPro" id="IPR005068">
    <property type="entry name" value="Phage_lambda_Stf-r2"/>
</dbReference>
<name>A0A7X2YYG9_9BACL</name>
<evidence type="ECO:0000313" key="3">
    <source>
        <dbReference type="EMBL" id="MUG44267.1"/>
    </source>
</evidence>
<evidence type="ECO:0008006" key="5">
    <source>
        <dbReference type="Google" id="ProtNLM"/>
    </source>
</evidence>